<dbReference type="Gene3D" id="2.10.70.10">
    <property type="entry name" value="Complement Module, domain 1"/>
    <property type="match status" value="8"/>
</dbReference>
<evidence type="ECO:0000313" key="8">
    <source>
        <dbReference type="Ensembl" id="ENSCPRP00005000253.1"/>
    </source>
</evidence>
<feature type="disulfide bond" evidence="6">
    <location>
        <begin position="63"/>
        <end position="90"/>
    </location>
</feature>
<dbReference type="PROSITE" id="PS50923">
    <property type="entry name" value="SUSHI"/>
    <property type="match status" value="8"/>
</dbReference>
<comment type="caution">
    <text evidence="6">Lacks conserved residue(s) required for the propagation of feature annotation.</text>
</comment>
<dbReference type="PANTHER" id="PTHR19325:SF569">
    <property type="entry name" value="COMPLEMENT COMPONENT 4 BINDING PROTEIN, SECRETORY-RELATED"/>
    <property type="match status" value="1"/>
</dbReference>
<feature type="domain" description="Sushi" evidence="7">
    <location>
        <begin position="217"/>
        <end position="277"/>
    </location>
</feature>
<feature type="domain" description="Sushi" evidence="7">
    <location>
        <begin position="157"/>
        <end position="216"/>
    </location>
</feature>
<sequence>MNLRPSREMPPPCAPALLPHSRSWRCFPGVQCPPPQIANGTYTPLPKTGEEKYAYEDAVTIECNAGYGVNGSTQIRCRHDGSWDPRVPHCVPGCGSPPRVENGQHSHPGRGYFSTGSSVTYRCLKGYTLQGEASIRCETGDDETAAWSGPLPQCEAVQCPAPSIQNGRLKPPLSQNYSYKSNISFECDPGYVIRGSEIIWCQADTKWSPRPPVCNLGSCSYPPALDSANQVPRKDFPVGSVVTYSCRPGYTLIPGVIPRITCLNNFTWSKVPEFCERLYCPNPAIENGALISVSRKEHVFGNRVEFHCHFGYVLRGSSSVHCGGDGMWHPPLPFCDKASPDSHPGQQEGSPALSLCFSRLRVVCGPPPSITKGKHSGTGQGHYPYGSKVTYSCAEGLSLIGESSIYCTSGNGVNLTWSGPAPRCKFVRCPMPVVHNGRTISDITAFLYGATVQFSCNKGYRIDGNGESWCQEDSTWSSPEPTCQPVQCPKPKVENGRMVNPTSEKPWYKVNETVSFKCSPGYQFSGHWYLPVTETWKITCSADGNWTTFPTCVSGFVRWDFLIRRALQCGVPLVQLKSLLEVQKLYLEIEKLKREIKKLG</sequence>
<keyword evidence="1 6" id="KW-0768">Sushi</keyword>
<feature type="disulfide bond" evidence="6">
    <location>
        <begin position="94"/>
        <end position="137"/>
    </location>
</feature>
<reference evidence="8" key="1">
    <citation type="submission" date="2025-08" db="UniProtKB">
        <authorList>
            <consortium name="Ensembl"/>
        </authorList>
    </citation>
    <scope>IDENTIFICATION</scope>
</reference>
<feature type="disulfide bond" evidence="6">
    <location>
        <begin position="456"/>
        <end position="483"/>
    </location>
</feature>
<dbReference type="GeneTree" id="ENSGT00940000163310"/>
<dbReference type="Pfam" id="PF00084">
    <property type="entry name" value="Sushi"/>
    <property type="match status" value="8"/>
</dbReference>
<dbReference type="CDD" id="cd00033">
    <property type="entry name" value="CCP"/>
    <property type="match status" value="8"/>
</dbReference>
<name>A0A7M4DV73_CROPO</name>
<feature type="disulfide bond" evidence="6">
    <location>
        <begin position="364"/>
        <end position="407"/>
    </location>
</feature>
<feature type="domain" description="Sushi" evidence="7">
    <location>
        <begin position="278"/>
        <end position="337"/>
    </location>
</feature>
<evidence type="ECO:0000256" key="1">
    <source>
        <dbReference type="ARBA" id="ARBA00022659"/>
    </source>
</evidence>
<dbReference type="PANTHER" id="PTHR19325">
    <property type="entry name" value="COMPLEMENT COMPONENT-RELATED SUSHI DOMAIN-CONTAINING"/>
    <property type="match status" value="1"/>
</dbReference>
<reference evidence="8" key="2">
    <citation type="submission" date="2025-09" db="UniProtKB">
        <authorList>
            <consortium name="Ensembl"/>
        </authorList>
    </citation>
    <scope>IDENTIFICATION</scope>
</reference>
<dbReference type="Gene3D" id="1.20.5.3730">
    <property type="match status" value="1"/>
</dbReference>
<organism evidence="8 9">
    <name type="scientific">Crocodylus porosus</name>
    <name type="common">Saltwater crocodile</name>
    <name type="synonym">Estuarine crocodile</name>
    <dbReference type="NCBI Taxonomy" id="8502"/>
    <lineage>
        <taxon>Eukaryota</taxon>
        <taxon>Metazoa</taxon>
        <taxon>Chordata</taxon>
        <taxon>Craniata</taxon>
        <taxon>Vertebrata</taxon>
        <taxon>Euteleostomi</taxon>
        <taxon>Archelosauria</taxon>
        <taxon>Archosauria</taxon>
        <taxon>Crocodylia</taxon>
        <taxon>Longirostres</taxon>
        <taxon>Crocodylidae</taxon>
        <taxon>Crocodylus</taxon>
    </lineage>
</organism>
<dbReference type="InterPro" id="IPR050350">
    <property type="entry name" value="Compl-Cell_Adhes-Reg"/>
</dbReference>
<dbReference type="InterPro" id="IPR035976">
    <property type="entry name" value="Sushi/SCR/CCP_sf"/>
</dbReference>
<feature type="disulfide bond" evidence="6">
    <location>
        <begin position="219"/>
        <end position="262"/>
    </location>
</feature>
<proteinExistence type="predicted"/>
<dbReference type="FunFam" id="2.10.70.10:FF:000014">
    <property type="entry name" value="Membrane cofactor protein"/>
    <property type="match status" value="4"/>
</dbReference>
<keyword evidence="4 6" id="KW-1015">Disulfide bond</keyword>
<dbReference type="SMART" id="SM00032">
    <property type="entry name" value="CCP"/>
    <property type="match status" value="8"/>
</dbReference>
<keyword evidence="5" id="KW-0325">Glycoprotein</keyword>
<feature type="domain" description="Sushi" evidence="7">
    <location>
        <begin position="486"/>
        <end position="554"/>
    </location>
</feature>
<dbReference type="AlphaFoldDB" id="A0A7M4DV73"/>
<evidence type="ECO:0000256" key="3">
    <source>
        <dbReference type="ARBA" id="ARBA00022737"/>
    </source>
</evidence>
<feature type="domain" description="Sushi" evidence="7">
    <location>
        <begin position="92"/>
        <end position="156"/>
    </location>
</feature>
<evidence type="ECO:0000256" key="6">
    <source>
        <dbReference type="PROSITE-ProRule" id="PRU00302"/>
    </source>
</evidence>
<feature type="domain" description="Sushi" evidence="7">
    <location>
        <begin position="427"/>
        <end position="485"/>
    </location>
</feature>
<keyword evidence="3" id="KW-0677">Repeat</keyword>
<dbReference type="InterPro" id="IPR000436">
    <property type="entry name" value="Sushi_SCR_CCP_dom"/>
</dbReference>
<feature type="disulfide bond" evidence="6">
    <location>
        <begin position="308"/>
        <end position="335"/>
    </location>
</feature>
<accession>A0A7M4DV73</accession>
<keyword evidence="9" id="KW-1185">Reference proteome</keyword>
<keyword evidence="2" id="KW-0732">Signal</keyword>
<feature type="disulfide bond" evidence="6">
    <location>
        <begin position="187"/>
        <end position="214"/>
    </location>
</feature>
<dbReference type="Ensembl" id="ENSCPRT00005000322.1">
    <property type="protein sequence ID" value="ENSCPRP00005000253.1"/>
    <property type="gene ID" value="ENSCPRG00005000228.1"/>
</dbReference>
<feature type="domain" description="Sushi" evidence="7">
    <location>
        <begin position="362"/>
        <end position="426"/>
    </location>
</feature>
<evidence type="ECO:0000259" key="7">
    <source>
        <dbReference type="PROSITE" id="PS50923"/>
    </source>
</evidence>
<evidence type="ECO:0000313" key="9">
    <source>
        <dbReference type="Proteomes" id="UP000594220"/>
    </source>
</evidence>
<dbReference type="OMA" id="QEFYTYA"/>
<evidence type="ECO:0000256" key="4">
    <source>
        <dbReference type="ARBA" id="ARBA00023157"/>
    </source>
</evidence>
<evidence type="ECO:0000256" key="2">
    <source>
        <dbReference type="ARBA" id="ARBA00022729"/>
    </source>
</evidence>
<evidence type="ECO:0000256" key="5">
    <source>
        <dbReference type="ARBA" id="ARBA00023180"/>
    </source>
</evidence>
<feature type="domain" description="Sushi" evidence="7">
    <location>
        <begin position="30"/>
        <end position="90"/>
    </location>
</feature>
<protein>
    <recommendedName>
        <fullName evidence="7">Sushi domain-containing protein</fullName>
    </recommendedName>
</protein>
<dbReference type="SUPFAM" id="SSF57535">
    <property type="entry name" value="Complement control module/SCR domain"/>
    <property type="match status" value="8"/>
</dbReference>
<dbReference type="Proteomes" id="UP000594220">
    <property type="component" value="Unplaced"/>
</dbReference>